<accession>A0ACC0P0Z4</accession>
<dbReference type="EMBL" id="CM046391">
    <property type="protein sequence ID" value="KAI8558841.1"/>
    <property type="molecule type" value="Genomic_DNA"/>
</dbReference>
<organism evidence="1 2">
    <name type="scientific">Rhododendron molle</name>
    <name type="common">Chinese azalea</name>
    <name type="synonym">Azalea mollis</name>
    <dbReference type="NCBI Taxonomy" id="49168"/>
    <lineage>
        <taxon>Eukaryota</taxon>
        <taxon>Viridiplantae</taxon>
        <taxon>Streptophyta</taxon>
        <taxon>Embryophyta</taxon>
        <taxon>Tracheophyta</taxon>
        <taxon>Spermatophyta</taxon>
        <taxon>Magnoliopsida</taxon>
        <taxon>eudicotyledons</taxon>
        <taxon>Gunneridae</taxon>
        <taxon>Pentapetalae</taxon>
        <taxon>asterids</taxon>
        <taxon>Ericales</taxon>
        <taxon>Ericaceae</taxon>
        <taxon>Ericoideae</taxon>
        <taxon>Rhodoreae</taxon>
        <taxon>Rhododendron</taxon>
    </lineage>
</organism>
<proteinExistence type="predicted"/>
<comment type="caution">
    <text evidence="1">The sequence shown here is derived from an EMBL/GenBank/DDBJ whole genome shotgun (WGS) entry which is preliminary data.</text>
</comment>
<name>A0ACC0P0Z4_RHOML</name>
<evidence type="ECO:0000313" key="1">
    <source>
        <dbReference type="EMBL" id="KAI8558841.1"/>
    </source>
</evidence>
<protein>
    <submittedName>
        <fullName evidence="1">Uncharacterized protein</fullName>
    </submittedName>
</protein>
<keyword evidence="2" id="KW-1185">Reference proteome</keyword>
<gene>
    <name evidence="1" type="ORF">RHMOL_Rhmol04G0127800</name>
</gene>
<dbReference type="Proteomes" id="UP001062846">
    <property type="component" value="Chromosome 4"/>
</dbReference>
<reference evidence="1" key="1">
    <citation type="submission" date="2022-02" db="EMBL/GenBank/DDBJ databases">
        <title>Plant Genome Project.</title>
        <authorList>
            <person name="Zhang R.-G."/>
        </authorList>
    </citation>
    <scope>NUCLEOTIDE SEQUENCE</scope>
    <source>
        <strain evidence="1">AT1</strain>
    </source>
</reference>
<evidence type="ECO:0000313" key="2">
    <source>
        <dbReference type="Proteomes" id="UP001062846"/>
    </source>
</evidence>
<sequence>MGIKKCECPFELRCVKGLEGWTITVFNNNHNHPLVAQLEGHAYPGRLSLEQTTILVDMCVSLLSKPREILSLIKGKYEFNVTTIKSIYNVRYNHRFKDRAKRLQMQYLLAKLQKHGYIKFHRDDENEIVKDLFWSQPTSSDMLCAFLQVLMMDCTYNTNRVDFLGRLCIHGKGERGQLHVGVEKFEGYERPQCTSRGYRDRHGVSLNECH</sequence>